<dbReference type="EMBL" id="VSRR010080326">
    <property type="protein sequence ID" value="MPC89231.1"/>
    <property type="molecule type" value="Genomic_DNA"/>
</dbReference>
<proteinExistence type="predicted"/>
<comment type="caution">
    <text evidence="1">The sequence shown here is derived from an EMBL/GenBank/DDBJ whole genome shotgun (WGS) entry which is preliminary data.</text>
</comment>
<sequence>MASLLKVSGAAEECLIGNYRGAVWEACKRGRAKTKVIEKTTTTTAEYFKPSGPFNFLLAQCTPVKQHVPYSH</sequence>
<dbReference type="Proteomes" id="UP000324222">
    <property type="component" value="Unassembled WGS sequence"/>
</dbReference>
<evidence type="ECO:0000313" key="2">
    <source>
        <dbReference type="Proteomes" id="UP000324222"/>
    </source>
</evidence>
<accession>A0A5B7IUK7</accession>
<organism evidence="1 2">
    <name type="scientific">Portunus trituberculatus</name>
    <name type="common">Swimming crab</name>
    <name type="synonym">Neptunus trituberculatus</name>
    <dbReference type="NCBI Taxonomy" id="210409"/>
    <lineage>
        <taxon>Eukaryota</taxon>
        <taxon>Metazoa</taxon>
        <taxon>Ecdysozoa</taxon>
        <taxon>Arthropoda</taxon>
        <taxon>Crustacea</taxon>
        <taxon>Multicrustacea</taxon>
        <taxon>Malacostraca</taxon>
        <taxon>Eumalacostraca</taxon>
        <taxon>Eucarida</taxon>
        <taxon>Decapoda</taxon>
        <taxon>Pleocyemata</taxon>
        <taxon>Brachyura</taxon>
        <taxon>Eubrachyura</taxon>
        <taxon>Portunoidea</taxon>
        <taxon>Portunidae</taxon>
        <taxon>Portuninae</taxon>
        <taxon>Portunus</taxon>
    </lineage>
</organism>
<reference evidence="1 2" key="1">
    <citation type="submission" date="2019-05" db="EMBL/GenBank/DDBJ databases">
        <title>Another draft genome of Portunus trituberculatus and its Hox gene families provides insights of decapod evolution.</title>
        <authorList>
            <person name="Jeong J.-H."/>
            <person name="Song I."/>
            <person name="Kim S."/>
            <person name="Choi T."/>
            <person name="Kim D."/>
            <person name="Ryu S."/>
            <person name="Kim W."/>
        </authorList>
    </citation>
    <scope>NUCLEOTIDE SEQUENCE [LARGE SCALE GENOMIC DNA]</scope>
    <source>
        <tissue evidence="1">Muscle</tissue>
    </source>
</reference>
<keyword evidence="2" id="KW-1185">Reference proteome</keyword>
<dbReference type="AlphaFoldDB" id="A0A5B7IUK7"/>
<evidence type="ECO:0000313" key="1">
    <source>
        <dbReference type="EMBL" id="MPC89231.1"/>
    </source>
</evidence>
<protein>
    <submittedName>
        <fullName evidence="1">Uncharacterized protein</fullName>
    </submittedName>
</protein>
<name>A0A5B7IUK7_PORTR</name>
<gene>
    <name evidence="1" type="ORF">E2C01_084168</name>
</gene>